<dbReference type="PROSITE" id="PS51379">
    <property type="entry name" value="4FE4S_FER_2"/>
    <property type="match status" value="2"/>
</dbReference>
<dbReference type="Pfam" id="PF12838">
    <property type="entry name" value="Fer4_7"/>
    <property type="match status" value="1"/>
</dbReference>
<dbReference type="PROSITE" id="PS00198">
    <property type="entry name" value="4FE4S_FER_1"/>
    <property type="match status" value="1"/>
</dbReference>
<feature type="domain" description="4Fe-4S ferredoxin-type" evidence="4">
    <location>
        <begin position="208"/>
        <end position="237"/>
    </location>
</feature>
<dbReference type="SUPFAM" id="SSF54862">
    <property type="entry name" value="4Fe-4S ferredoxins"/>
    <property type="match status" value="1"/>
</dbReference>
<evidence type="ECO:0000256" key="2">
    <source>
        <dbReference type="ARBA" id="ARBA00023004"/>
    </source>
</evidence>
<keyword evidence="1" id="KW-0479">Metal-binding</keyword>
<evidence type="ECO:0000259" key="4">
    <source>
        <dbReference type="PROSITE" id="PS51379"/>
    </source>
</evidence>
<evidence type="ECO:0000256" key="3">
    <source>
        <dbReference type="ARBA" id="ARBA00023014"/>
    </source>
</evidence>
<organism evidence="5 6">
    <name type="scientific">Tessaracoccus antarcticus</name>
    <dbReference type="NCBI Taxonomy" id="2479848"/>
    <lineage>
        <taxon>Bacteria</taxon>
        <taxon>Bacillati</taxon>
        <taxon>Actinomycetota</taxon>
        <taxon>Actinomycetes</taxon>
        <taxon>Propionibacteriales</taxon>
        <taxon>Propionibacteriaceae</taxon>
        <taxon>Tessaracoccus</taxon>
    </lineage>
</organism>
<comment type="caution">
    <text evidence="5">The sequence shown here is derived from an EMBL/GenBank/DDBJ whole genome shotgun (WGS) entry which is preliminary data.</text>
</comment>
<reference evidence="5 6" key="1">
    <citation type="submission" date="2018-10" db="EMBL/GenBank/DDBJ databases">
        <title>Tessaracoccus antarcticuss sp. nov., isolated from sediment.</title>
        <authorList>
            <person name="Zhou L.Y."/>
            <person name="Du Z.J."/>
        </authorList>
    </citation>
    <scope>NUCLEOTIDE SEQUENCE [LARGE SCALE GENOMIC DNA]</scope>
    <source>
        <strain evidence="5 6">JDX10</strain>
    </source>
</reference>
<dbReference type="InterPro" id="IPR017900">
    <property type="entry name" value="4Fe4S_Fe_S_CS"/>
</dbReference>
<dbReference type="GO" id="GO:0046872">
    <property type="term" value="F:metal ion binding"/>
    <property type="evidence" value="ECO:0007669"/>
    <property type="project" value="UniProtKB-KW"/>
</dbReference>
<dbReference type="Proteomes" id="UP000275256">
    <property type="component" value="Unassembled WGS sequence"/>
</dbReference>
<name>A0A3M0GLS0_9ACTN</name>
<protein>
    <submittedName>
        <fullName evidence="5">Ferredoxin family protein</fullName>
    </submittedName>
</protein>
<keyword evidence="6" id="KW-1185">Reference proteome</keyword>
<dbReference type="InterPro" id="IPR017896">
    <property type="entry name" value="4Fe4S_Fe-S-bd"/>
</dbReference>
<dbReference type="EMBL" id="REFW01000001">
    <property type="protein sequence ID" value="RMB62119.1"/>
    <property type="molecule type" value="Genomic_DNA"/>
</dbReference>
<dbReference type="AlphaFoldDB" id="A0A3M0GLS0"/>
<evidence type="ECO:0000256" key="1">
    <source>
        <dbReference type="ARBA" id="ARBA00022723"/>
    </source>
</evidence>
<dbReference type="Gene3D" id="3.30.70.20">
    <property type="match status" value="1"/>
</dbReference>
<dbReference type="GO" id="GO:0051536">
    <property type="term" value="F:iron-sulfur cluster binding"/>
    <property type="evidence" value="ECO:0007669"/>
    <property type="project" value="UniProtKB-KW"/>
</dbReference>
<evidence type="ECO:0000313" key="6">
    <source>
        <dbReference type="Proteomes" id="UP000275256"/>
    </source>
</evidence>
<keyword evidence="3" id="KW-0411">Iron-sulfur</keyword>
<feature type="domain" description="4Fe-4S ferredoxin-type" evidence="4">
    <location>
        <begin position="175"/>
        <end position="204"/>
    </location>
</feature>
<gene>
    <name evidence="5" type="ORF">EAX62_05980</name>
</gene>
<proteinExistence type="predicted"/>
<evidence type="ECO:0000313" key="5">
    <source>
        <dbReference type="EMBL" id="RMB62119.1"/>
    </source>
</evidence>
<accession>A0A3M0GLS0</accession>
<sequence length="306" mass="32821">MTMTTPPVTPRQRDDHFFLAAQRWLARNDVRLVLLTCHGEVGAPLGTKRQPAVEVPGCVRDLPLHRFVDLSLAGVRDVALTPCSCCTPEDLATVVEQWRAALGTLLRFVITETTPVRAWSWSLSPTRVPVERRGLLGLRTAEQAWPTHAPEADDHARLLTSLRAAGVTSLAQQAPGVALLASGCTACGVCVAACPHDALTLTLAGDQTSLLQAPDACRGEQQCVALCPVTALSVSGPLPWSDVLEAAPRVLATLSMAVCQRCQARFPADSGSTWCEPCRLRRNDPFGSHLPPAAIALLRARGHESR</sequence>
<keyword evidence="2" id="KW-0408">Iron</keyword>